<dbReference type="InterPro" id="IPR012902">
    <property type="entry name" value="N_methyl_site"/>
</dbReference>
<dbReference type="InterPro" id="IPR045584">
    <property type="entry name" value="Pilin-like"/>
</dbReference>
<dbReference type="AlphaFoldDB" id="A0A2V1GVS8"/>
<sequence>MNKKNKKGITLIELMIVIAIVAILAAIAWPSYQSSLQRGFRTQAMTLLGDIQAGQERFHSNAKKYTNDFLDLGMSTVSTSSITAADGRYEIQLTADNTSYSIVAIPKLSQVSDHCKRYLLNSLGQKRLASTGTTADSALPTSRCWAK</sequence>
<name>A0A2V1GVS8_9GAMM</name>
<proteinExistence type="predicted"/>
<keyword evidence="1" id="KW-1133">Transmembrane helix</keyword>
<evidence type="ECO:0000313" key="3">
    <source>
        <dbReference type="Proteomes" id="UP000244906"/>
    </source>
</evidence>
<dbReference type="NCBIfam" id="TIGR02532">
    <property type="entry name" value="IV_pilin_GFxxxE"/>
    <property type="match status" value="1"/>
</dbReference>
<dbReference type="GO" id="GO:0043683">
    <property type="term" value="P:type IV pilus assembly"/>
    <property type="evidence" value="ECO:0007669"/>
    <property type="project" value="InterPro"/>
</dbReference>
<reference evidence="2 3" key="1">
    <citation type="submission" date="2018-04" db="EMBL/GenBank/DDBJ databases">
        <title>Thalassorhabdus spongiae gen. nov., sp. nov., isolated from a marine sponge in South-West Iceland.</title>
        <authorList>
            <person name="Knobloch S."/>
            <person name="Daussin A."/>
            <person name="Johannsson R."/>
            <person name="Marteinsson V.T."/>
        </authorList>
    </citation>
    <scope>NUCLEOTIDE SEQUENCE [LARGE SCALE GENOMIC DNA]</scope>
    <source>
        <strain evidence="2 3">Hp12</strain>
    </source>
</reference>
<keyword evidence="3" id="KW-1185">Reference proteome</keyword>
<dbReference type="Pfam" id="PF16732">
    <property type="entry name" value="ComP_DUS"/>
    <property type="match status" value="1"/>
</dbReference>
<comment type="caution">
    <text evidence="2">The sequence shown here is derived from an EMBL/GenBank/DDBJ whole genome shotgun (WGS) entry which is preliminary data.</text>
</comment>
<dbReference type="PANTHER" id="PTHR30093">
    <property type="entry name" value="GENERAL SECRETION PATHWAY PROTEIN G"/>
    <property type="match status" value="1"/>
</dbReference>
<accession>A0A2V1GVS8</accession>
<dbReference type="Gene3D" id="3.30.700.10">
    <property type="entry name" value="Glycoprotein, Type 4 Pilin"/>
    <property type="match status" value="1"/>
</dbReference>
<evidence type="ECO:0000313" key="2">
    <source>
        <dbReference type="EMBL" id="PVZ70428.1"/>
    </source>
</evidence>
<keyword evidence="1" id="KW-0472">Membrane</keyword>
<protein>
    <recommendedName>
        <fullName evidence="4">Prepilin-type cleavage/methylation domain-containing protein</fullName>
    </recommendedName>
</protein>
<evidence type="ECO:0008006" key="4">
    <source>
        <dbReference type="Google" id="ProtNLM"/>
    </source>
</evidence>
<dbReference type="Pfam" id="PF07963">
    <property type="entry name" value="N_methyl"/>
    <property type="match status" value="1"/>
</dbReference>
<dbReference type="RefSeq" id="WP_116686499.1">
    <property type="nucleotide sequence ID" value="NZ_CAWNYD010000002.1"/>
</dbReference>
<dbReference type="PROSITE" id="PS00409">
    <property type="entry name" value="PROKAR_NTER_METHYL"/>
    <property type="match status" value="1"/>
</dbReference>
<dbReference type="PANTHER" id="PTHR30093:SF47">
    <property type="entry name" value="TYPE IV PILUS NON-CORE MINOR PILIN PILE"/>
    <property type="match status" value="1"/>
</dbReference>
<feature type="transmembrane region" description="Helical" evidence="1">
    <location>
        <begin position="12"/>
        <end position="32"/>
    </location>
</feature>
<evidence type="ECO:0000256" key="1">
    <source>
        <dbReference type="SAM" id="Phobius"/>
    </source>
</evidence>
<dbReference type="Proteomes" id="UP000244906">
    <property type="component" value="Unassembled WGS sequence"/>
</dbReference>
<dbReference type="OrthoDB" id="5296638at2"/>
<dbReference type="SUPFAM" id="SSF54523">
    <property type="entry name" value="Pili subunits"/>
    <property type="match status" value="1"/>
</dbReference>
<keyword evidence="1" id="KW-0812">Transmembrane</keyword>
<dbReference type="InterPro" id="IPR031982">
    <property type="entry name" value="PilE-like"/>
</dbReference>
<organism evidence="2 3">
    <name type="scientific">Pelagibaculum spongiae</name>
    <dbReference type="NCBI Taxonomy" id="2080658"/>
    <lineage>
        <taxon>Bacteria</taxon>
        <taxon>Pseudomonadati</taxon>
        <taxon>Pseudomonadota</taxon>
        <taxon>Gammaproteobacteria</taxon>
        <taxon>Oceanospirillales</taxon>
        <taxon>Pelagibaculum</taxon>
    </lineage>
</organism>
<dbReference type="EMBL" id="QDDL01000002">
    <property type="protein sequence ID" value="PVZ70428.1"/>
    <property type="molecule type" value="Genomic_DNA"/>
</dbReference>
<gene>
    <name evidence="2" type="ORF">DC094_07505</name>
</gene>